<keyword evidence="2" id="KW-0547">Nucleotide-binding</keyword>
<organism evidence="5 6">
    <name type="scientific">Candidatus Phosphoribacter hodrii</name>
    <dbReference type="NCBI Taxonomy" id="2953743"/>
    <lineage>
        <taxon>Bacteria</taxon>
        <taxon>Bacillati</taxon>
        <taxon>Actinomycetota</taxon>
        <taxon>Actinomycetes</taxon>
        <taxon>Micrococcales</taxon>
        <taxon>Dermatophilaceae</taxon>
        <taxon>Candidatus Phosphoribacter</taxon>
    </lineage>
</organism>
<dbReference type="GO" id="GO:0005524">
    <property type="term" value="F:ATP binding"/>
    <property type="evidence" value="ECO:0007669"/>
    <property type="project" value="UniProtKB-KW"/>
</dbReference>
<keyword evidence="3" id="KW-0067">ATP-binding</keyword>
<dbReference type="InterPro" id="IPR008909">
    <property type="entry name" value="DALR_anticod-bd"/>
</dbReference>
<dbReference type="GO" id="GO:0004814">
    <property type="term" value="F:arginine-tRNA ligase activity"/>
    <property type="evidence" value="ECO:0007669"/>
    <property type="project" value="InterPro"/>
</dbReference>
<evidence type="ECO:0000313" key="5">
    <source>
        <dbReference type="EMBL" id="MBK6300902.1"/>
    </source>
</evidence>
<evidence type="ECO:0000256" key="2">
    <source>
        <dbReference type="ARBA" id="ARBA00022741"/>
    </source>
</evidence>
<dbReference type="InterPro" id="IPR009080">
    <property type="entry name" value="tRNAsynth_Ia_anticodon-bd"/>
</dbReference>
<proteinExistence type="predicted"/>
<gene>
    <name evidence="5" type="ORF">IPF40_07570</name>
</gene>
<dbReference type="SUPFAM" id="SSF47323">
    <property type="entry name" value="Anticodon-binding domain of a subclass of class I aminoacyl-tRNA synthetases"/>
    <property type="match status" value="1"/>
</dbReference>
<evidence type="ECO:0000256" key="1">
    <source>
        <dbReference type="ARBA" id="ARBA00022598"/>
    </source>
</evidence>
<dbReference type="Proteomes" id="UP000718281">
    <property type="component" value="Unassembled WGS sequence"/>
</dbReference>
<dbReference type="GO" id="GO:0006420">
    <property type="term" value="P:arginyl-tRNA aminoacylation"/>
    <property type="evidence" value="ECO:0007669"/>
    <property type="project" value="InterPro"/>
</dbReference>
<comment type="caution">
    <text evidence="5">The sequence shown here is derived from an EMBL/GenBank/DDBJ whole genome shotgun (WGS) entry which is preliminary data.</text>
</comment>
<dbReference type="AlphaFoldDB" id="A0A935CDM9"/>
<protein>
    <recommendedName>
        <fullName evidence="4">DALR anticodon binding domain-containing protein</fullName>
    </recommendedName>
</protein>
<accession>A0A935CDM9</accession>
<name>A0A935CDM9_9MICO</name>
<feature type="domain" description="DALR anticodon binding" evidence="4">
    <location>
        <begin position="115"/>
        <end position="245"/>
    </location>
</feature>
<evidence type="ECO:0000313" key="6">
    <source>
        <dbReference type="Proteomes" id="UP000718281"/>
    </source>
</evidence>
<dbReference type="Gene3D" id="1.10.730.10">
    <property type="entry name" value="Isoleucyl-tRNA Synthetase, Domain 1"/>
    <property type="match status" value="1"/>
</dbReference>
<dbReference type="SMART" id="SM00836">
    <property type="entry name" value="DALR_1"/>
    <property type="match status" value="1"/>
</dbReference>
<evidence type="ECO:0000256" key="3">
    <source>
        <dbReference type="ARBA" id="ARBA00022840"/>
    </source>
</evidence>
<evidence type="ECO:0000259" key="4">
    <source>
        <dbReference type="SMART" id="SM00836"/>
    </source>
</evidence>
<keyword evidence="1" id="KW-0436">Ligase</keyword>
<reference evidence="5 6" key="1">
    <citation type="submission" date="2020-10" db="EMBL/GenBank/DDBJ databases">
        <title>Connecting structure to function with the recovery of over 1000 high-quality activated sludge metagenome-assembled genomes encoding full-length rRNA genes using long-read sequencing.</title>
        <authorList>
            <person name="Singleton C.M."/>
            <person name="Petriglieri F."/>
            <person name="Kristensen J.M."/>
            <person name="Kirkegaard R.H."/>
            <person name="Michaelsen T.Y."/>
            <person name="Andersen M.H."/>
            <person name="Karst S.M."/>
            <person name="Dueholm M.S."/>
            <person name="Nielsen P.H."/>
            <person name="Albertsen M."/>
        </authorList>
    </citation>
    <scope>NUCLEOTIDE SEQUENCE [LARGE SCALE GENOMIC DNA]</scope>
    <source>
        <strain evidence="5">AalE_18-Q3-R2-46_BAT3C.188</strain>
    </source>
</reference>
<sequence length="245" mass="25648">MADAVADAAAYLSGMPATPVPLERTDRAPWVWVSAQALRSRVDAQALADAVREHPAVEAVAARADGWLEITLAPEWVDLTLADLAAPAGMPPAHLPAAPPAVLGRRTLDNPGFVVLLAHARACRVAGQALAGPERAGQATDQDDAGAFHPQALRDLSDPLDVVLLTEILDAPRRLVATAPHQCAAALLAVAAAYLPWEERCPAIATRQGESSTPQHWARARISAAGLGVLERGMALLGITAPERI</sequence>
<dbReference type="Pfam" id="PF05746">
    <property type="entry name" value="DALR_1"/>
    <property type="match status" value="1"/>
</dbReference>
<dbReference type="EMBL" id="JADIXZ010000004">
    <property type="protein sequence ID" value="MBK6300902.1"/>
    <property type="molecule type" value="Genomic_DNA"/>
</dbReference>